<sequence length="571" mass="63631">MAAAFKTFLEWNSDREIADAAEKLYGNIDLLELYVGLQAEEAKPLVDGAGLCPGYTVSRAILSDAIALTRGDRFFTHDFTPFNLTSWGFADCQRDPDAFGFGSMLGRLFLRTLPDHFTENSTYTFFPLMTPESMEVILKNLEVADQYDLSRPKYKSAPVFVEGYSRVSAVLKNKEGFTTPYKTRVDRVIQGPGFFPVEDQRNQQAIIKILTSPEHFDDIGQYFYTMTKKLIDEKSYALVGGKTSGVDLVRQVVSVLPAYWVATDLASSTSFGGGGAGIELKTKEHPSGTYTPQELYEALGEIYEFIFLDIEASRVMVLEDKVKEHIKTLLRLINGGLNGALSFTGIIGTVSSMFSKPKSTEYHDIVKRLYELGDSTDQLANTILALMVTAGTELVIAITNTLNVYLGSDHAPTLTALANKKGQFDAYVYEVLRIDPTFQGVFRISTKDQVINGQSFKKNDRVFLNIASANLDEKVFPDPFSVNLTRPAKDRLSADGVFNYLGEGLTVKIVSEVLRAVFEYTNVRRAPGQSGNLKRFKNHSRPELCYSYLSTAQLPSEWPTSMSIQYDTPRK</sequence>
<keyword evidence="3" id="KW-0223">Dioxygenase</keyword>
<keyword evidence="7" id="KW-1185">Reference proteome</keyword>
<dbReference type="OrthoDB" id="823504at2759"/>
<dbReference type="GO" id="GO:0016705">
    <property type="term" value="F:oxidoreductase activity, acting on paired donors, with incorporation or reduction of molecular oxygen"/>
    <property type="evidence" value="ECO:0007669"/>
    <property type="project" value="InterPro"/>
</dbReference>
<dbReference type="InterPro" id="IPR010255">
    <property type="entry name" value="Haem_peroxidase_sf"/>
</dbReference>
<dbReference type="AlphaFoldDB" id="A0A9W8MPS3"/>
<name>A0A9W8MPS3_9AGAR</name>
<organism evidence="6 7">
    <name type="scientific">Agrocybe chaxingu</name>
    <dbReference type="NCBI Taxonomy" id="84603"/>
    <lineage>
        <taxon>Eukaryota</taxon>
        <taxon>Fungi</taxon>
        <taxon>Dikarya</taxon>
        <taxon>Basidiomycota</taxon>
        <taxon>Agaricomycotina</taxon>
        <taxon>Agaricomycetes</taxon>
        <taxon>Agaricomycetidae</taxon>
        <taxon>Agaricales</taxon>
        <taxon>Agaricineae</taxon>
        <taxon>Strophariaceae</taxon>
        <taxon>Agrocybe</taxon>
    </lineage>
</organism>
<dbReference type="GO" id="GO:0004601">
    <property type="term" value="F:peroxidase activity"/>
    <property type="evidence" value="ECO:0007669"/>
    <property type="project" value="InterPro"/>
</dbReference>
<dbReference type="PANTHER" id="PTHR11903">
    <property type="entry name" value="PROSTAGLANDIN G/H SYNTHASE"/>
    <property type="match status" value="1"/>
</dbReference>
<dbReference type="GO" id="GO:0004497">
    <property type="term" value="F:monooxygenase activity"/>
    <property type="evidence" value="ECO:0007669"/>
    <property type="project" value="InterPro"/>
</dbReference>
<dbReference type="InterPro" id="IPR019791">
    <property type="entry name" value="Haem_peroxidase_animal"/>
</dbReference>
<dbReference type="GO" id="GO:0020037">
    <property type="term" value="F:heme binding"/>
    <property type="evidence" value="ECO:0007669"/>
    <property type="project" value="InterPro"/>
</dbReference>
<dbReference type="InterPro" id="IPR036396">
    <property type="entry name" value="Cyt_P450_sf"/>
</dbReference>
<protein>
    <submittedName>
        <fullName evidence="6">Uncharacterized protein</fullName>
    </submittedName>
</protein>
<proteinExistence type="predicted"/>
<comment type="caution">
    <text evidence="6">The sequence shown here is derived from an EMBL/GenBank/DDBJ whole genome shotgun (WGS) entry which is preliminary data.</text>
</comment>
<dbReference type="GO" id="GO:0006631">
    <property type="term" value="P:fatty acid metabolic process"/>
    <property type="evidence" value="ECO:0007669"/>
    <property type="project" value="UniProtKB-ARBA"/>
</dbReference>
<evidence type="ECO:0000313" key="7">
    <source>
        <dbReference type="Proteomes" id="UP001148786"/>
    </source>
</evidence>
<evidence type="ECO:0000256" key="4">
    <source>
        <dbReference type="ARBA" id="ARBA00023002"/>
    </source>
</evidence>
<reference evidence="6" key="1">
    <citation type="submission" date="2022-07" db="EMBL/GenBank/DDBJ databases">
        <title>Genome Sequence of Agrocybe chaxingu.</title>
        <authorList>
            <person name="Buettner E."/>
        </authorList>
    </citation>
    <scope>NUCLEOTIDE SEQUENCE</scope>
    <source>
        <strain evidence="6">MP-N11</strain>
    </source>
</reference>
<dbReference type="GO" id="GO:0006979">
    <property type="term" value="P:response to oxidative stress"/>
    <property type="evidence" value="ECO:0007669"/>
    <property type="project" value="InterPro"/>
</dbReference>
<dbReference type="PROSITE" id="PS50292">
    <property type="entry name" value="PEROXIDASE_3"/>
    <property type="match status" value="1"/>
</dbReference>
<dbReference type="GO" id="GO:0051213">
    <property type="term" value="F:dioxygenase activity"/>
    <property type="evidence" value="ECO:0007669"/>
    <property type="project" value="UniProtKB-KW"/>
</dbReference>
<dbReference type="GO" id="GO:0005506">
    <property type="term" value="F:iron ion binding"/>
    <property type="evidence" value="ECO:0007669"/>
    <property type="project" value="InterPro"/>
</dbReference>
<dbReference type="SUPFAM" id="SSF48264">
    <property type="entry name" value="Cytochrome P450"/>
    <property type="match status" value="1"/>
</dbReference>
<evidence type="ECO:0000256" key="2">
    <source>
        <dbReference type="ARBA" id="ARBA00022723"/>
    </source>
</evidence>
<keyword evidence="5" id="KW-0408">Iron</keyword>
<dbReference type="SUPFAM" id="SSF48113">
    <property type="entry name" value="Heme-dependent peroxidases"/>
    <property type="match status" value="1"/>
</dbReference>
<dbReference type="Gene3D" id="1.10.630.10">
    <property type="entry name" value="Cytochrome P450"/>
    <property type="match status" value="1"/>
</dbReference>
<dbReference type="InterPro" id="IPR001128">
    <property type="entry name" value="Cyt_P450"/>
</dbReference>
<keyword evidence="4" id="KW-0560">Oxidoreductase</keyword>
<keyword evidence="2" id="KW-0479">Metal-binding</keyword>
<dbReference type="Gene3D" id="1.10.640.10">
    <property type="entry name" value="Haem peroxidase domain superfamily, animal type"/>
    <property type="match status" value="1"/>
</dbReference>
<comment type="subunit">
    <text evidence="1">Homotetramer.</text>
</comment>
<evidence type="ECO:0000256" key="3">
    <source>
        <dbReference type="ARBA" id="ARBA00022964"/>
    </source>
</evidence>
<dbReference type="Pfam" id="PF00067">
    <property type="entry name" value="p450"/>
    <property type="match status" value="1"/>
</dbReference>
<evidence type="ECO:0000256" key="5">
    <source>
        <dbReference type="ARBA" id="ARBA00023004"/>
    </source>
</evidence>
<evidence type="ECO:0000313" key="6">
    <source>
        <dbReference type="EMBL" id="KAJ3493551.1"/>
    </source>
</evidence>
<dbReference type="InterPro" id="IPR050783">
    <property type="entry name" value="Oxylipin_biosynth_metab"/>
</dbReference>
<dbReference type="PANTHER" id="PTHR11903:SF37">
    <property type="entry name" value="PSI-PRODUCING OXYGENASE A"/>
    <property type="match status" value="1"/>
</dbReference>
<dbReference type="Proteomes" id="UP001148786">
    <property type="component" value="Unassembled WGS sequence"/>
</dbReference>
<accession>A0A9W8MPS3</accession>
<dbReference type="EMBL" id="JANKHO010002256">
    <property type="protein sequence ID" value="KAJ3493551.1"/>
    <property type="molecule type" value="Genomic_DNA"/>
</dbReference>
<evidence type="ECO:0000256" key="1">
    <source>
        <dbReference type="ARBA" id="ARBA00011881"/>
    </source>
</evidence>
<gene>
    <name evidence="6" type="ORF">NLJ89_g10993</name>
</gene>
<dbReference type="InterPro" id="IPR037120">
    <property type="entry name" value="Haem_peroxidase_sf_animal"/>
</dbReference>